<sequence length="253" mass="27297">MAWVEAAPLALVGLLFMATLAVGVEVGYRGQLWLSARNQGKGAPPDHILSAVLGLLALLLGFTFSLSLNRFEGRRDLVVREANAIGTVWLRANLLEEPERQELRELLRRYVDIRLAWSDTDGADNDIAATSALQGQLWAVTGRAVRSDSSPLLARGLMDAMNDAFDLAGSRAAARAAHIPGRVLGVLLLYAALSMIMLGYMLAAGGRPHRLATTLLAALLSLAVVVILDLDRPRDGAIQVSQQPLLDLKSEMR</sequence>
<keyword evidence="1" id="KW-0812">Transmembrane</keyword>
<comment type="caution">
    <text evidence="2">The sequence shown here is derived from an EMBL/GenBank/DDBJ whole genome shotgun (WGS) entry which is preliminary data.</text>
</comment>
<dbReference type="InterPro" id="IPR025333">
    <property type="entry name" value="DUF4239"/>
</dbReference>
<name>A0A560H4D8_9PROT</name>
<dbReference type="Proteomes" id="UP000315751">
    <property type="component" value="Unassembled WGS sequence"/>
</dbReference>
<dbReference type="Pfam" id="PF14023">
    <property type="entry name" value="Bestrophin-like"/>
    <property type="match status" value="1"/>
</dbReference>
<reference evidence="2 3" key="1">
    <citation type="submission" date="2019-06" db="EMBL/GenBank/DDBJ databases">
        <title>Genomic Encyclopedia of Type Strains, Phase IV (KMG-V): Genome sequencing to study the core and pangenomes of soil and plant-associated prokaryotes.</title>
        <authorList>
            <person name="Whitman W."/>
        </authorList>
    </citation>
    <scope>NUCLEOTIDE SEQUENCE [LARGE SCALE GENOMIC DNA]</scope>
    <source>
        <strain evidence="2 3">BR 11622</strain>
    </source>
</reference>
<evidence type="ECO:0000313" key="3">
    <source>
        <dbReference type="Proteomes" id="UP000315751"/>
    </source>
</evidence>
<proteinExistence type="predicted"/>
<accession>A0A560H4D8</accession>
<feature type="transmembrane region" description="Helical" evidence="1">
    <location>
        <begin position="209"/>
        <end position="228"/>
    </location>
</feature>
<dbReference type="EMBL" id="VITR01000009">
    <property type="protein sequence ID" value="TWB40574.1"/>
    <property type="molecule type" value="Genomic_DNA"/>
</dbReference>
<gene>
    <name evidence="2" type="ORF">FBZ90_109177</name>
</gene>
<evidence type="ECO:0000256" key="1">
    <source>
        <dbReference type="SAM" id="Phobius"/>
    </source>
</evidence>
<dbReference type="AlphaFoldDB" id="A0A560H4D8"/>
<evidence type="ECO:0000313" key="2">
    <source>
        <dbReference type="EMBL" id="TWB40574.1"/>
    </source>
</evidence>
<feature type="transmembrane region" description="Helical" evidence="1">
    <location>
        <begin position="183"/>
        <end position="203"/>
    </location>
</feature>
<organism evidence="2 3">
    <name type="scientific">Nitrospirillum amazonense</name>
    <dbReference type="NCBI Taxonomy" id="28077"/>
    <lineage>
        <taxon>Bacteria</taxon>
        <taxon>Pseudomonadati</taxon>
        <taxon>Pseudomonadota</taxon>
        <taxon>Alphaproteobacteria</taxon>
        <taxon>Rhodospirillales</taxon>
        <taxon>Azospirillaceae</taxon>
        <taxon>Nitrospirillum</taxon>
    </lineage>
</organism>
<protein>
    <submittedName>
        <fullName evidence="2">Uncharacterized protein DUF4239</fullName>
    </submittedName>
</protein>
<keyword evidence="3" id="KW-1185">Reference proteome</keyword>
<keyword evidence="1" id="KW-0472">Membrane</keyword>
<keyword evidence="1" id="KW-1133">Transmembrane helix</keyword>
<feature type="transmembrane region" description="Helical" evidence="1">
    <location>
        <begin position="47"/>
        <end position="68"/>
    </location>
</feature>